<proteinExistence type="predicted"/>
<dbReference type="InterPro" id="IPR029058">
    <property type="entry name" value="AB_hydrolase_fold"/>
</dbReference>
<dbReference type="EMBL" id="CP162511">
    <property type="protein sequence ID" value="XDI06320.1"/>
    <property type="molecule type" value="Genomic_DNA"/>
</dbReference>
<dbReference type="AlphaFoldDB" id="A0AB39BJL9"/>
<protein>
    <submittedName>
        <fullName evidence="1">Esterase/lipase family protein</fullName>
    </submittedName>
</protein>
<reference evidence="1" key="1">
    <citation type="submission" date="2024-05" db="EMBL/GenBank/DDBJ databases">
        <title>Herbiconiux sp. A18JL235.</title>
        <authorList>
            <person name="Zhang G."/>
        </authorList>
    </citation>
    <scope>NUCLEOTIDE SEQUENCE</scope>
    <source>
        <strain evidence="1">A18JL235</strain>
    </source>
</reference>
<accession>A0AB39BJL9</accession>
<dbReference type="RefSeq" id="WP_368498703.1">
    <property type="nucleotide sequence ID" value="NZ_CP162511.1"/>
</dbReference>
<gene>
    <name evidence="1" type="ORF">ABFY20_04270</name>
</gene>
<dbReference type="SUPFAM" id="SSF53474">
    <property type="entry name" value="alpha/beta-Hydrolases"/>
    <property type="match status" value="1"/>
</dbReference>
<dbReference type="Gene3D" id="3.40.50.1820">
    <property type="entry name" value="alpha/beta hydrolase"/>
    <property type="match status" value="1"/>
</dbReference>
<sequence length="234" mass="25626">MSAPVSLRAFAEGVTKDYVVAAALQLGGWASRIDPARYASGTERPCIALPGVYETWHFMRPMIEALHRRGHPVHVVSALHCNRRPVIDSAELVARFIADRGLDDVFIAAHSKGGLIGKYAMLKLDPDHRLVRMVAVATPFSGSRYARWAPNSTLRAFRADDPTTALLASEDLVNERIVSVFSSFDPIVPEGSELPGAHNVRLPSGGHFDVLRDRRAIDIVTTEAARPSARNCDH</sequence>
<organism evidence="1">
    <name type="scientific">Herbiconiux sp. A18JL235</name>
    <dbReference type="NCBI Taxonomy" id="3152363"/>
    <lineage>
        <taxon>Bacteria</taxon>
        <taxon>Bacillati</taxon>
        <taxon>Actinomycetota</taxon>
        <taxon>Actinomycetes</taxon>
        <taxon>Micrococcales</taxon>
        <taxon>Microbacteriaceae</taxon>
        <taxon>Herbiconiux</taxon>
    </lineage>
</organism>
<evidence type="ECO:0000313" key="1">
    <source>
        <dbReference type="EMBL" id="XDI06320.1"/>
    </source>
</evidence>
<name>A0AB39BJL9_9MICO</name>